<accession>X1DRT5</accession>
<evidence type="ECO:0000259" key="2">
    <source>
        <dbReference type="Pfam" id="PF07282"/>
    </source>
</evidence>
<gene>
    <name evidence="3" type="ORF">S03H2_02121</name>
</gene>
<dbReference type="GO" id="GO:0003677">
    <property type="term" value="F:DNA binding"/>
    <property type="evidence" value="ECO:0007669"/>
    <property type="project" value="UniProtKB-KW"/>
</dbReference>
<evidence type="ECO:0000313" key="3">
    <source>
        <dbReference type="EMBL" id="GAH23726.1"/>
    </source>
</evidence>
<proteinExistence type="predicted"/>
<dbReference type="EMBL" id="BARU01000682">
    <property type="protein sequence ID" value="GAH23726.1"/>
    <property type="molecule type" value="Genomic_DNA"/>
</dbReference>
<name>X1DRT5_9ZZZZ</name>
<sequence length="104" mass="11238">EQLTVDPSGTKGALAKAIYTMPDSLFIYQKAVWLASQELGYQVQLESVSPYHTSTIHYGCGGMLVRLQGQYDLAPCKKCGQKVNTHINAAHNIASLSGTLLPSL</sequence>
<evidence type="ECO:0000256" key="1">
    <source>
        <dbReference type="ARBA" id="ARBA00023125"/>
    </source>
</evidence>
<dbReference type="Pfam" id="PF07282">
    <property type="entry name" value="Cas12f1-like_TNB"/>
    <property type="match status" value="1"/>
</dbReference>
<feature type="non-terminal residue" evidence="3">
    <location>
        <position position="1"/>
    </location>
</feature>
<organism evidence="3">
    <name type="scientific">marine sediment metagenome</name>
    <dbReference type="NCBI Taxonomy" id="412755"/>
    <lineage>
        <taxon>unclassified sequences</taxon>
        <taxon>metagenomes</taxon>
        <taxon>ecological metagenomes</taxon>
    </lineage>
</organism>
<protein>
    <recommendedName>
        <fullName evidence="2">Cas12f1-like TNB domain-containing protein</fullName>
    </recommendedName>
</protein>
<reference evidence="3" key="1">
    <citation type="journal article" date="2014" name="Front. Microbiol.">
        <title>High frequency of phylogenetically diverse reductive dehalogenase-homologous genes in deep subseafloor sedimentary metagenomes.</title>
        <authorList>
            <person name="Kawai M."/>
            <person name="Futagami T."/>
            <person name="Toyoda A."/>
            <person name="Takaki Y."/>
            <person name="Nishi S."/>
            <person name="Hori S."/>
            <person name="Arai W."/>
            <person name="Tsubouchi T."/>
            <person name="Morono Y."/>
            <person name="Uchiyama I."/>
            <person name="Ito T."/>
            <person name="Fujiyama A."/>
            <person name="Inagaki F."/>
            <person name="Takami H."/>
        </authorList>
    </citation>
    <scope>NUCLEOTIDE SEQUENCE</scope>
    <source>
        <strain evidence="3">Expedition CK06-06</strain>
    </source>
</reference>
<feature type="domain" description="Cas12f1-like TNB" evidence="2">
    <location>
        <begin position="41"/>
        <end position="93"/>
    </location>
</feature>
<dbReference type="AlphaFoldDB" id="X1DRT5"/>
<comment type="caution">
    <text evidence="3">The sequence shown here is derived from an EMBL/GenBank/DDBJ whole genome shotgun (WGS) entry which is preliminary data.</text>
</comment>
<keyword evidence="1" id="KW-0238">DNA-binding</keyword>
<dbReference type="InterPro" id="IPR010095">
    <property type="entry name" value="Cas12f1-like_TNB"/>
</dbReference>